<evidence type="ECO:0008006" key="4">
    <source>
        <dbReference type="Google" id="ProtNLM"/>
    </source>
</evidence>
<evidence type="ECO:0000313" key="2">
    <source>
        <dbReference type="EMBL" id="MFD1569006.1"/>
    </source>
</evidence>
<evidence type="ECO:0000256" key="1">
    <source>
        <dbReference type="SAM" id="MobiDB-lite"/>
    </source>
</evidence>
<dbReference type="InterPro" id="IPR055541">
    <property type="entry name" value="DUF7117"/>
</dbReference>
<dbReference type="Pfam" id="PF23430">
    <property type="entry name" value="DUF7117"/>
    <property type="match status" value="2"/>
</dbReference>
<reference evidence="2 3" key="1">
    <citation type="journal article" date="2019" name="Int. J. Syst. Evol. Microbiol.">
        <title>The Global Catalogue of Microorganisms (GCM) 10K type strain sequencing project: providing services to taxonomists for standard genome sequencing and annotation.</title>
        <authorList>
            <consortium name="The Broad Institute Genomics Platform"/>
            <consortium name="The Broad Institute Genome Sequencing Center for Infectious Disease"/>
            <person name="Wu L."/>
            <person name="Ma J."/>
        </authorList>
    </citation>
    <scope>NUCLEOTIDE SEQUENCE [LARGE SCALE GENOMIC DNA]</scope>
    <source>
        <strain evidence="2 3">CGMCC 1.12689</strain>
    </source>
</reference>
<keyword evidence="3" id="KW-1185">Reference proteome</keyword>
<evidence type="ECO:0000313" key="3">
    <source>
        <dbReference type="Proteomes" id="UP001597185"/>
    </source>
</evidence>
<dbReference type="EMBL" id="JBHUDB010000001">
    <property type="protein sequence ID" value="MFD1569006.1"/>
    <property type="molecule type" value="Genomic_DNA"/>
</dbReference>
<proteinExistence type="predicted"/>
<accession>A0ABD6BW63</accession>
<dbReference type="Proteomes" id="UP001597185">
    <property type="component" value="Unassembled WGS sequence"/>
</dbReference>
<organism evidence="2 3">
    <name type="scientific">Halorubrum laminariae</name>
    <dbReference type="NCBI Taxonomy" id="1433523"/>
    <lineage>
        <taxon>Archaea</taxon>
        <taxon>Methanobacteriati</taxon>
        <taxon>Methanobacteriota</taxon>
        <taxon>Stenosarchaea group</taxon>
        <taxon>Halobacteria</taxon>
        <taxon>Halobacteriales</taxon>
        <taxon>Haloferacaceae</taxon>
        <taxon>Halorubrum</taxon>
    </lineage>
</organism>
<gene>
    <name evidence="2" type="ORF">ACFR9T_00085</name>
</gene>
<sequence length="272" mass="30288">MKVRGERECQQCGTRWSYYETGSIECPECESLRSVGLNDRTTHTDTPVKLDLSAHQSRFGEAHETLPKDGVTELKTDIREYTRKRGFIRGGELLTLDSAYLAARELLEAVDIYDRIRDPTDTEREYLFSLLAGAADGVRPPTEDVPESLRKARGMATVHAVEEYRRDLLVYLDELESREVSDDTVSSETDRDAVGETVKRDSDTAASRSSLAQNVLEQLRDRTKRVEALGGDVSPTDADALVNAANAIGEFIRNGDDIALTRAQDTLSEQSI</sequence>
<protein>
    <recommendedName>
        <fullName evidence="4">TFIIB-type zinc ribbon-containing protein</fullName>
    </recommendedName>
</protein>
<dbReference type="AlphaFoldDB" id="A0ABD6BW63"/>
<name>A0ABD6BW63_9EURY</name>
<feature type="compositionally biased region" description="Basic and acidic residues" evidence="1">
    <location>
        <begin position="188"/>
        <end position="203"/>
    </location>
</feature>
<feature type="region of interest" description="Disordered" evidence="1">
    <location>
        <begin position="180"/>
        <end position="209"/>
    </location>
</feature>
<dbReference type="RefSeq" id="WP_256418561.1">
    <property type="nucleotide sequence ID" value="NZ_JANHDL010000006.1"/>
</dbReference>
<comment type="caution">
    <text evidence="2">The sequence shown here is derived from an EMBL/GenBank/DDBJ whole genome shotgun (WGS) entry which is preliminary data.</text>
</comment>